<name>A0A3N0E579_9ACTN</name>
<gene>
    <name evidence="2" type="ORF">EFW17_17290</name>
</gene>
<sequence length="295" mass="31061">MVADSTLAQPVTGSAAGVPFLAVPPAVTNDPDTPAPPIIALHAFEPPRSETALAGTLPLASLPAWRFYLGLPMFGARLPEGGVAEINRRGQEDYLIQLYGPIVEQASAEVARVVTELGDRFPIHDGPVGIMGVGAGGTAALLALAESKLNIGAAGVVNPIIDPTPVLAAREYRLGVAYEWTDSSREVAGWLDFVARAGDLAGRKPQVPLLIVNGGQDEVIVPDHGRRLHDSLASSYPQSGIRHLVIPDLAHTMGPEPGLEPGPPAPGNVLADRALMEWFHLHLTSASETTTKLHR</sequence>
<dbReference type="Pfam" id="PF00326">
    <property type="entry name" value="Peptidase_S9"/>
    <property type="match status" value="1"/>
</dbReference>
<keyword evidence="3" id="KW-1185">Reference proteome</keyword>
<dbReference type="InterPro" id="IPR001375">
    <property type="entry name" value="Peptidase_S9_cat"/>
</dbReference>
<protein>
    <submittedName>
        <fullName evidence="2">Alpha/beta hydrolase</fullName>
    </submittedName>
</protein>
<keyword evidence="2" id="KW-0378">Hydrolase</keyword>
<accession>A0A3N0E579</accession>
<dbReference type="Proteomes" id="UP000269198">
    <property type="component" value="Unassembled WGS sequence"/>
</dbReference>
<proteinExistence type="predicted"/>
<dbReference type="GO" id="GO:0008236">
    <property type="term" value="F:serine-type peptidase activity"/>
    <property type="evidence" value="ECO:0007669"/>
    <property type="project" value="InterPro"/>
</dbReference>
<comment type="caution">
    <text evidence="2">The sequence shown here is derived from an EMBL/GenBank/DDBJ whole genome shotgun (WGS) entry which is preliminary data.</text>
</comment>
<evidence type="ECO:0000259" key="1">
    <source>
        <dbReference type="Pfam" id="PF00326"/>
    </source>
</evidence>
<dbReference type="GO" id="GO:0006508">
    <property type="term" value="P:proteolysis"/>
    <property type="evidence" value="ECO:0007669"/>
    <property type="project" value="InterPro"/>
</dbReference>
<dbReference type="EMBL" id="RJMB01000019">
    <property type="protein sequence ID" value="RNL82978.1"/>
    <property type="molecule type" value="Genomic_DNA"/>
</dbReference>
<dbReference type="OrthoDB" id="6059224at2"/>
<reference evidence="2 3" key="1">
    <citation type="submission" date="2018-11" db="EMBL/GenBank/DDBJ databases">
        <title>The genome draft of YIM 96095.</title>
        <authorList>
            <person name="Tang S.-K."/>
            <person name="Chunyu W.-X."/>
            <person name="Feng Y.-Z."/>
        </authorList>
    </citation>
    <scope>NUCLEOTIDE SEQUENCE [LARGE SCALE GENOMIC DNA]</scope>
    <source>
        <strain evidence="2 3">YIM 96095</strain>
    </source>
</reference>
<dbReference type="Gene3D" id="3.40.50.1820">
    <property type="entry name" value="alpha/beta hydrolase"/>
    <property type="match status" value="1"/>
</dbReference>
<feature type="domain" description="Peptidase S9 prolyl oligopeptidase catalytic" evidence="1">
    <location>
        <begin position="101"/>
        <end position="254"/>
    </location>
</feature>
<dbReference type="InterPro" id="IPR029058">
    <property type="entry name" value="AB_hydrolase_fold"/>
</dbReference>
<dbReference type="AlphaFoldDB" id="A0A3N0E579"/>
<evidence type="ECO:0000313" key="2">
    <source>
        <dbReference type="EMBL" id="RNL82978.1"/>
    </source>
</evidence>
<organism evidence="2 3">
    <name type="scientific">Halostreptopolyspora alba</name>
    <dbReference type="NCBI Taxonomy" id="2487137"/>
    <lineage>
        <taxon>Bacteria</taxon>
        <taxon>Bacillati</taxon>
        <taxon>Actinomycetota</taxon>
        <taxon>Actinomycetes</taxon>
        <taxon>Streptosporangiales</taxon>
        <taxon>Nocardiopsidaceae</taxon>
        <taxon>Halostreptopolyspora</taxon>
    </lineage>
</organism>
<evidence type="ECO:0000313" key="3">
    <source>
        <dbReference type="Proteomes" id="UP000269198"/>
    </source>
</evidence>
<dbReference type="RefSeq" id="WP_123202455.1">
    <property type="nucleotide sequence ID" value="NZ_RJMB01000019.1"/>
</dbReference>
<dbReference type="SUPFAM" id="SSF53474">
    <property type="entry name" value="alpha/beta-Hydrolases"/>
    <property type="match status" value="1"/>
</dbReference>